<sequence length="339" mass="37055">MSNAFSNSSLDFRRIDLHHHIFPSNYSKSKADLSSSVGFRTPSAHLPWTPDLSLRAMDALAVRLAVLSVPAGYPHACDAVAREKTRDVNAQMHSIVKEPKNDSRFAFWGCLGDWRDVEGALEMIPYAMEELNAVGIAIASSYGQGADAKYVGDNAFDPIWEELDKRRAIVFLHGSQTPASTPMPHPALGLPITEVPHETFKAISQLIVSGKTRRFPNIAFVLAHMGGSTLALASRVAALSHYMDSPLSEADILAELRKCWWDTALGAGETTLSAAEALGVGERIVWGSDFPAVPLDSISWFDRSIDAFYAGNEARLRGVFQDNALKLFESRNICVLKPA</sequence>
<dbReference type="EMBL" id="MU275839">
    <property type="protein sequence ID" value="KAI0053582.1"/>
    <property type="molecule type" value="Genomic_DNA"/>
</dbReference>
<proteinExistence type="predicted"/>
<evidence type="ECO:0000313" key="2">
    <source>
        <dbReference type="Proteomes" id="UP000814033"/>
    </source>
</evidence>
<reference evidence="1" key="1">
    <citation type="submission" date="2021-02" db="EMBL/GenBank/DDBJ databases">
        <authorList>
            <consortium name="DOE Joint Genome Institute"/>
            <person name="Ahrendt S."/>
            <person name="Looney B.P."/>
            <person name="Miyauchi S."/>
            <person name="Morin E."/>
            <person name="Drula E."/>
            <person name="Courty P.E."/>
            <person name="Chicoki N."/>
            <person name="Fauchery L."/>
            <person name="Kohler A."/>
            <person name="Kuo A."/>
            <person name="Labutti K."/>
            <person name="Pangilinan J."/>
            <person name="Lipzen A."/>
            <person name="Riley R."/>
            <person name="Andreopoulos W."/>
            <person name="He G."/>
            <person name="Johnson J."/>
            <person name="Barry K.W."/>
            <person name="Grigoriev I.V."/>
            <person name="Nagy L."/>
            <person name="Hibbett D."/>
            <person name="Henrissat B."/>
            <person name="Matheny P.B."/>
            <person name="Labbe J."/>
            <person name="Martin F."/>
        </authorList>
    </citation>
    <scope>NUCLEOTIDE SEQUENCE</scope>
    <source>
        <strain evidence="1">FP105234-sp</strain>
    </source>
</reference>
<dbReference type="Proteomes" id="UP000814033">
    <property type="component" value="Unassembled WGS sequence"/>
</dbReference>
<name>A0ACB8SBI9_9AGAM</name>
<keyword evidence="2" id="KW-1185">Reference proteome</keyword>
<accession>A0ACB8SBI9</accession>
<evidence type="ECO:0000313" key="1">
    <source>
        <dbReference type="EMBL" id="KAI0053582.1"/>
    </source>
</evidence>
<gene>
    <name evidence="1" type="ORF">FA95DRAFT_1481129</name>
</gene>
<organism evidence="1 2">
    <name type="scientific">Auriscalpium vulgare</name>
    <dbReference type="NCBI Taxonomy" id="40419"/>
    <lineage>
        <taxon>Eukaryota</taxon>
        <taxon>Fungi</taxon>
        <taxon>Dikarya</taxon>
        <taxon>Basidiomycota</taxon>
        <taxon>Agaricomycotina</taxon>
        <taxon>Agaricomycetes</taxon>
        <taxon>Russulales</taxon>
        <taxon>Auriscalpiaceae</taxon>
        <taxon>Auriscalpium</taxon>
    </lineage>
</organism>
<reference evidence="1" key="2">
    <citation type="journal article" date="2022" name="New Phytol.">
        <title>Evolutionary transition to the ectomycorrhizal habit in the genomes of a hyperdiverse lineage of mushroom-forming fungi.</title>
        <authorList>
            <person name="Looney B."/>
            <person name="Miyauchi S."/>
            <person name="Morin E."/>
            <person name="Drula E."/>
            <person name="Courty P.E."/>
            <person name="Kohler A."/>
            <person name="Kuo A."/>
            <person name="LaButti K."/>
            <person name="Pangilinan J."/>
            <person name="Lipzen A."/>
            <person name="Riley R."/>
            <person name="Andreopoulos W."/>
            <person name="He G."/>
            <person name="Johnson J."/>
            <person name="Nolan M."/>
            <person name="Tritt A."/>
            <person name="Barry K.W."/>
            <person name="Grigoriev I.V."/>
            <person name="Nagy L.G."/>
            <person name="Hibbett D."/>
            <person name="Henrissat B."/>
            <person name="Matheny P.B."/>
            <person name="Labbe J."/>
            <person name="Martin F.M."/>
        </authorList>
    </citation>
    <scope>NUCLEOTIDE SEQUENCE</scope>
    <source>
        <strain evidence="1">FP105234-sp</strain>
    </source>
</reference>
<protein>
    <submittedName>
        <fullName evidence="1">Amidohydrolase 2</fullName>
    </submittedName>
</protein>
<comment type="caution">
    <text evidence="1">The sequence shown here is derived from an EMBL/GenBank/DDBJ whole genome shotgun (WGS) entry which is preliminary data.</text>
</comment>